<name>A0A7X0NX47_9ACTN</name>
<organism evidence="1 2">
    <name type="scientific">Nonomuraea rubra</name>
    <dbReference type="NCBI Taxonomy" id="46180"/>
    <lineage>
        <taxon>Bacteria</taxon>
        <taxon>Bacillati</taxon>
        <taxon>Actinomycetota</taxon>
        <taxon>Actinomycetes</taxon>
        <taxon>Streptosporangiales</taxon>
        <taxon>Streptosporangiaceae</taxon>
        <taxon>Nonomuraea</taxon>
    </lineage>
</organism>
<evidence type="ECO:0000313" key="1">
    <source>
        <dbReference type="EMBL" id="MBB6551261.1"/>
    </source>
</evidence>
<keyword evidence="2" id="KW-1185">Reference proteome</keyword>
<proteinExistence type="predicted"/>
<comment type="caution">
    <text evidence="1">The sequence shown here is derived from an EMBL/GenBank/DDBJ whole genome shotgun (WGS) entry which is preliminary data.</text>
</comment>
<gene>
    <name evidence="1" type="ORF">HD593_006056</name>
</gene>
<dbReference type="Proteomes" id="UP000565579">
    <property type="component" value="Unassembled WGS sequence"/>
</dbReference>
<evidence type="ECO:0000313" key="2">
    <source>
        <dbReference type="Proteomes" id="UP000565579"/>
    </source>
</evidence>
<accession>A0A7X0NX47</accession>
<dbReference type="EMBL" id="JACHMI010000001">
    <property type="protein sequence ID" value="MBB6551261.1"/>
    <property type="molecule type" value="Genomic_DNA"/>
</dbReference>
<evidence type="ECO:0008006" key="3">
    <source>
        <dbReference type="Google" id="ProtNLM"/>
    </source>
</evidence>
<dbReference type="AlphaFoldDB" id="A0A7X0NX47"/>
<sequence length="188" mass="21187">MKELEQFLLDRAIEHDSPTLLFNLAREYLMAAKVLRRGVLILAKMVGTARKAAADLTSQFVGHLLTTEVRADLERMLVVDAGLGKTRLEWLVTPARDASTTSVKTEIDKLTWLRAIDAHQMDVSVLPNERRRFLAQVARRSTNQGLGWRKERKFPILLALAVPTPADQRVGLAEQLARPRRQMVAVVL</sequence>
<reference evidence="1 2" key="1">
    <citation type="submission" date="2020-08" db="EMBL/GenBank/DDBJ databases">
        <title>Sequencing the genomes of 1000 actinobacteria strains.</title>
        <authorList>
            <person name="Klenk H.-P."/>
        </authorList>
    </citation>
    <scope>NUCLEOTIDE SEQUENCE [LARGE SCALE GENOMIC DNA]</scope>
    <source>
        <strain evidence="1 2">DSM 43768</strain>
    </source>
</reference>
<protein>
    <recommendedName>
        <fullName evidence="3">DUF4158 domain-containing protein</fullName>
    </recommendedName>
</protein>